<gene>
    <name evidence="2" type="ORF">GCM10007425_27660</name>
</gene>
<dbReference type="EMBL" id="BMJT01000011">
    <property type="protein sequence ID" value="GGG31507.1"/>
    <property type="molecule type" value="Genomic_DNA"/>
</dbReference>
<keyword evidence="1" id="KW-1133">Transmembrane helix</keyword>
<accession>A0A917G9L8</accession>
<proteinExistence type="predicted"/>
<dbReference type="RefSeq" id="WP_188615658.1">
    <property type="nucleotide sequence ID" value="NZ_BMJT01000011.1"/>
</dbReference>
<organism evidence="2 3">
    <name type="scientific">Lysinibacillus alkalisoli</name>
    <dbReference type="NCBI Taxonomy" id="1911548"/>
    <lineage>
        <taxon>Bacteria</taxon>
        <taxon>Bacillati</taxon>
        <taxon>Bacillota</taxon>
        <taxon>Bacilli</taxon>
        <taxon>Bacillales</taxon>
        <taxon>Bacillaceae</taxon>
        <taxon>Lysinibacillus</taxon>
    </lineage>
</organism>
<evidence type="ECO:0000256" key="1">
    <source>
        <dbReference type="SAM" id="Phobius"/>
    </source>
</evidence>
<evidence type="ECO:0000313" key="2">
    <source>
        <dbReference type="EMBL" id="GGG31507.1"/>
    </source>
</evidence>
<keyword evidence="3" id="KW-1185">Reference proteome</keyword>
<feature type="transmembrane region" description="Helical" evidence="1">
    <location>
        <begin position="35"/>
        <end position="53"/>
    </location>
</feature>
<comment type="caution">
    <text evidence="2">The sequence shown here is derived from an EMBL/GenBank/DDBJ whole genome shotgun (WGS) entry which is preliminary data.</text>
</comment>
<reference evidence="2" key="1">
    <citation type="journal article" date="2014" name="Int. J. Syst. Evol. Microbiol.">
        <title>Complete genome sequence of Corynebacterium casei LMG S-19264T (=DSM 44701T), isolated from a smear-ripened cheese.</title>
        <authorList>
            <consortium name="US DOE Joint Genome Institute (JGI-PGF)"/>
            <person name="Walter F."/>
            <person name="Albersmeier A."/>
            <person name="Kalinowski J."/>
            <person name="Ruckert C."/>
        </authorList>
    </citation>
    <scope>NUCLEOTIDE SEQUENCE</scope>
    <source>
        <strain evidence="2">CGMCC 1.15760</strain>
    </source>
</reference>
<dbReference type="AlphaFoldDB" id="A0A917G9L8"/>
<evidence type="ECO:0000313" key="3">
    <source>
        <dbReference type="Proteomes" id="UP000616608"/>
    </source>
</evidence>
<protein>
    <submittedName>
        <fullName evidence="2">Uncharacterized protein</fullName>
    </submittedName>
</protein>
<reference evidence="2" key="2">
    <citation type="submission" date="2020-09" db="EMBL/GenBank/DDBJ databases">
        <authorList>
            <person name="Sun Q."/>
            <person name="Zhou Y."/>
        </authorList>
    </citation>
    <scope>NUCLEOTIDE SEQUENCE</scope>
    <source>
        <strain evidence="2">CGMCC 1.15760</strain>
    </source>
</reference>
<keyword evidence="1" id="KW-0812">Transmembrane</keyword>
<sequence>MNKVLVGFLISAFGILLFAFTVLKIIPTSSEGMKLTIVGISWIFIIIGSVMRYKALSAQHKEMKAQQKQQQNK</sequence>
<name>A0A917G9L8_9BACI</name>
<keyword evidence="1" id="KW-0472">Membrane</keyword>
<dbReference type="Proteomes" id="UP000616608">
    <property type="component" value="Unassembled WGS sequence"/>
</dbReference>